<feature type="transmembrane region" description="Helical" evidence="8">
    <location>
        <begin position="142"/>
        <end position="166"/>
    </location>
</feature>
<keyword evidence="6 8" id="KW-1133">Transmembrane helix</keyword>
<feature type="transmembrane region" description="Helical" evidence="8">
    <location>
        <begin position="7"/>
        <end position="24"/>
    </location>
</feature>
<dbReference type="STRING" id="1401685.P857_947"/>
<evidence type="ECO:0000256" key="6">
    <source>
        <dbReference type="ARBA" id="ARBA00022989"/>
    </source>
</evidence>
<keyword evidence="10" id="KW-1185">Reference proteome</keyword>
<feature type="transmembrane region" description="Helical" evidence="8">
    <location>
        <begin position="30"/>
        <end position="50"/>
    </location>
</feature>
<proteinExistence type="inferred from homology"/>
<comment type="subcellular location">
    <subcellularLocation>
        <location evidence="1">Cell membrane</location>
        <topology evidence="1">Multi-pass membrane protein</topology>
    </subcellularLocation>
</comment>
<evidence type="ECO:0000313" key="9">
    <source>
        <dbReference type="EMBL" id="ETO91772.1"/>
    </source>
</evidence>
<evidence type="ECO:0000313" key="10">
    <source>
        <dbReference type="Proteomes" id="UP000018951"/>
    </source>
</evidence>
<keyword evidence="5 8" id="KW-0812">Transmembrane</keyword>
<dbReference type="AlphaFoldDB" id="W2V2A0"/>
<comment type="similarity">
    <text evidence="2">Belongs to the autoinducer-2 exporter (AI-2E) (TC 2.A.86) family.</text>
</comment>
<evidence type="ECO:0000256" key="2">
    <source>
        <dbReference type="ARBA" id="ARBA00009773"/>
    </source>
</evidence>
<comment type="caution">
    <text evidence="9">The sequence shown here is derived from an EMBL/GenBank/DDBJ whole genome shotgun (WGS) entry which is preliminary data.</text>
</comment>
<evidence type="ECO:0008006" key="11">
    <source>
        <dbReference type="Google" id="ProtNLM"/>
    </source>
</evidence>
<sequence length="341" mass="39021">MLEKFNLQKFFLILLVCFLIYFIYSIKEVLIPFYLAIIASYVLQIQVNYLQKYIKKRSLATTFVCVIIVSFITVIVISVIPIALKQSIVLIKHIPGYVDYLIETLSLQDVLVDLKQNIKDLDVNNDLYKYITAITANIFNTIWISGLKLLTIMVYCVLVPVLTFYITHDWNIIIQKLSILVPAKHKNMIFTYCTEIDNVLRKYIIGQLEICVLLGIYYSVLLSIFKLKYGLLLGMIVGILSFIPYVGTGIGFIFGNLISFYQFDSWVMVFYINMVLVTGQIFEGYFVTPKVMSNSVQLSPVWIMFSILAGAKFAGFIGVILAIPIAAIIRVTILFAFKRKF</sequence>
<accession>W2V2A0</accession>
<dbReference type="EMBL" id="AXCJ01000001">
    <property type="protein sequence ID" value="ETO91772.1"/>
    <property type="molecule type" value="Genomic_DNA"/>
</dbReference>
<keyword evidence="3" id="KW-0813">Transport</keyword>
<keyword evidence="4" id="KW-1003">Cell membrane</keyword>
<evidence type="ECO:0000256" key="1">
    <source>
        <dbReference type="ARBA" id="ARBA00004651"/>
    </source>
</evidence>
<feature type="transmembrane region" description="Helical" evidence="8">
    <location>
        <begin position="307"/>
        <end position="337"/>
    </location>
</feature>
<evidence type="ECO:0000256" key="8">
    <source>
        <dbReference type="SAM" id="Phobius"/>
    </source>
</evidence>
<dbReference type="GO" id="GO:0055085">
    <property type="term" value="P:transmembrane transport"/>
    <property type="evidence" value="ECO:0007669"/>
    <property type="project" value="TreeGrafter"/>
</dbReference>
<dbReference type="PANTHER" id="PTHR21716">
    <property type="entry name" value="TRANSMEMBRANE PROTEIN"/>
    <property type="match status" value="1"/>
</dbReference>
<evidence type="ECO:0000256" key="3">
    <source>
        <dbReference type="ARBA" id="ARBA00022448"/>
    </source>
</evidence>
<gene>
    <name evidence="9" type="ORF">P857_947</name>
</gene>
<reference evidence="9 10" key="1">
    <citation type="journal article" date="2013" name="PLoS ONE">
        <title>Bacterial endosymbiosis in a chordate host: long-term co-evolution and conservation of secondary metabolism.</title>
        <authorList>
            <person name="Kwan J.C."/>
            <person name="Schmidt E.W."/>
        </authorList>
    </citation>
    <scope>NUCLEOTIDE SEQUENCE [LARGE SCALE GENOMIC DNA]</scope>
    <source>
        <strain evidence="10">L6</strain>
    </source>
</reference>
<evidence type="ECO:0000256" key="7">
    <source>
        <dbReference type="ARBA" id="ARBA00023136"/>
    </source>
</evidence>
<organism evidence="9 10">
    <name type="scientific">Candidatus Xenolissoclinum pacificiensis L6</name>
    <dbReference type="NCBI Taxonomy" id="1401685"/>
    <lineage>
        <taxon>Bacteria</taxon>
        <taxon>Pseudomonadati</taxon>
        <taxon>Pseudomonadota</taxon>
        <taxon>Alphaproteobacteria</taxon>
        <taxon>Rickettsiales</taxon>
        <taxon>Anaplasmataceae</taxon>
        <taxon>Candidatus Xenolissoclinum</taxon>
    </lineage>
</organism>
<dbReference type="GO" id="GO:0005886">
    <property type="term" value="C:plasma membrane"/>
    <property type="evidence" value="ECO:0007669"/>
    <property type="project" value="UniProtKB-SubCell"/>
</dbReference>
<feature type="transmembrane region" description="Helical" evidence="8">
    <location>
        <begin position="62"/>
        <end position="84"/>
    </location>
</feature>
<dbReference type="InterPro" id="IPR002549">
    <property type="entry name" value="AI-2E-like"/>
</dbReference>
<keyword evidence="7 8" id="KW-0472">Membrane</keyword>
<name>W2V2A0_9RICK</name>
<dbReference type="PANTHER" id="PTHR21716:SF53">
    <property type="entry name" value="PERMEASE PERM-RELATED"/>
    <property type="match status" value="1"/>
</dbReference>
<feature type="transmembrane region" description="Helical" evidence="8">
    <location>
        <begin position="266"/>
        <end position="287"/>
    </location>
</feature>
<evidence type="ECO:0000256" key="4">
    <source>
        <dbReference type="ARBA" id="ARBA00022475"/>
    </source>
</evidence>
<feature type="transmembrane region" description="Helical" evidence="8">
    <location>
        <begin position="204"/>
        <end position="225"/>
    </location>
</feature>
<feature type="transmembrane region" description="Helical" evidence="8">
    <location>
        <begin position="231"/>
        <end position="254"/>
    </location>
</feature>
<evidence type="ECO:0000256" key="5">
    <source>
        <dbReference type="ARBA" id="ARBA00022692"/>
    </source>
</evidence>
<dbReference type="Proteomes" id="UP000018951">
    <property type="component" value="Unassembled WGS sequence"/>
</dbReference>
<dbReference type="Pfam" id="PF01594">
    <property type="entry name" value="AI-2E_transport"/>
    <property type="match status" value="1"/>
</dbReference>
<protein>
    <recommendedName>
        <fullName evidence="11">Permease</fullName>
    </recommendedName>
</protein>